<proteinExistence type="predicted"/>
<evidence type="ECO:0000313" key="3">
    <source>
        <dbReference type="Proteomes" id="UP001558652"/>
    </source>
</evidence>
<dbReference type="SUPFAM" id="SSF53850">
    <property type="entry name" value="Periplasmic binding protein-like II"/>
    <property type="match status" value="1"/>
</dbReference>
<comment type="caution">
    <text evidence="2">The sequence shown here is derived from an EMBL/GenBank/DDBJ whole genome shotgun (WGS) entry which is preliminary data.</text>
</comment>
<keyword evidence="1" id="KW-1133">Transmembrane helix</keyword>
<dbReference type="PANTHER" id="PTHR18966">
    <property type="entry name" value="IONOTROPIC GLUTAMATE RECEPTOR"/>
    <property type="match status" value="1"/>
</dbReference>
<feature type="transmembrane region" description="Helical" evidence="1">
    <location>
        <begin position="107"/>
        <end position="128"/>
    </location>
</feature>
<dbReference type="Gene3D" id="3.40.190.10">
    <property type="entry name" value="Periplasmic binding protein-like II"/>
    <property type="match status" value="1"/>
</dbReference>
<dbReference type="AlphaFoldDB" id="A0ABD0Y1D5"/>
<keyword evidence="3" id="KW-1185">Reference proteome</keyword>
<dbReference type="Gene3D" id="1.10.287.70">
    <property type="match status" value="1"/>
</dbReference>
<gene>
    <name evidence="2" type="ORF">AAG570_004899</name>
</gene>
<accession>A0ABD0Y1D5</accession>
<evidence type="ECO:0000313" key="2">
    <source>
        <dbReference type="EMBL" id="KAL1116425.1"/>
    </source>
</evidence>
<protein>
    <submittedName>
        <fullName evidence="2">Uncharacterized protein</fullName>
    </submittedName>
</protein>
<name>A0ABD0Y1D5_9HEMI</name>
<dbReference type="EMBL" id="JBFDAA010000017">
    <property type="protein sequence ID" value="KAL1116425.1"/>
    <property type="molecule type" value="Genomic_DNA"/>
</dbReference>
<reference evidence="2 3" key="1">
    <citation type="submission" date="2024-07" db="EMBL/GenBank/DDBJ databases">
        <title>Chromosome-level genome assembly of the water stick insect Ranatra chinensis (Heteroptera: Nepidae).</title>
        <authorList>
            <person name="Liu X."/>
        </authorList>
    </citation>
    <scope>NUCLEOTIDE SEQUENCE [LARGE SCALE GENOMIC DNA]</scope>
    <source>
        <strain evidence="2">Cailab_2021Rc</strain>
        <tissue evidence="2">Muscle</tissue>
    </source>
</reference>
<feature type="non-terminal residue" evidence="2">
    <location>
        <position position="1"/>
    </location>
</feature>
<dbReference type="InterPro" id="IPR015683">
    <property type="entry name" value="Ionotropic_Glu_rcpt"/>
</dbReference>
<evidence type="ECO:0000256" key="1">
    <source>
        <dbReference type="SAM" id="Phobius"/>
    </source>
</evidence>
<keyword evidence="1" id="KW-0472">Membrane</keyword>
<dbReference type="Proteomes" id="UP001558652">
    <property type="component" value="Unassembled WGS sequence"/>
</dbReference>
<organism evidence="2 3">
    <name type="scientific">Ranatra chinensis</name>
    <dbReference type="NCBI Taxonomy" id="642074"/>
    <lineage>
        <taxon>Eukaryota</taxon>
        <taxon>Metazoa</taxon>
        <taxon>Ecdysozoa</taxon>
        <taxon>Arthropoda</taxon>
        <taxon>Hexapoda</taxon>
        <taxon>Insecta</taxon>
        <taxon>Pterygota</taxon>
        <taxon>Neoptera</taxon>
        <taxon>Paraneoptera</taxon>
        <taxon>Hemiptera</taxon>
        <taxon>Heteroptera</taxon>
        <taxon>Panheteroptera</taxon>
        <taxon>Nepomorpha</taxon>
        <taxon>Nepidae</taxon>
        <taxon>Ranatrinae</taxon>
        <taxon>Ranatra</taxon>
    </lineage>
</organism>
<sequence>WTCWRPWPRNWSSTSTFTWFRTPCSVLGSSTRIWALRSGTAWSGSWCLGPHTWHSPRSASVVPDVCRSEVVDFSTPFYFSGVSFLAAPNQRTEIPLLAFLLPFSPELWIAIFTSLNVTAVAVAIYEWLSPFGLNPWGRQRTKNFRSVLSITFFY</sequence>
<keyword evidence="1" id="KW-0812">Transmembrane</keyword>